<keyword evidence="3" id="KW-1185">Reference proteome</keyword>
<proteinExistence type="predicted"/>
<feature type="compositionally biased region" description="Gly residues" evidence="1">
    <location>
        <begin position="22"/>
        <end position="33"/>
    </location>
</feature>
<evidence type="ECO:0000256" key="1">
    <source>
        <dbReference type="SAM" id="MobiDB-lite"/>
    </source>
</evidence>
<evidence type="ECO:0008006" key="4">
    <source>
        <dbReference type="Google" id="ProtNLM"/>
    </source>
</evidence>
<dbReference type="AlphaFoldDB" id="A0A8S1IRS3"/>
<dbReference type="PANTHER" id="PTHR35309:SF4">
    <property type="entry name" value="TOCOPHEROL CYCLASE"/>
    <property type="match status" value="1"/>
</dbReference>
<dbReference type="Pfam" id="PF14249">
    <property type="entry name" value="Tocopherol_cycl"/>
    <property type="match status" value="1"/>
</dbReference>
<dbReference type="OrthoDB" id="38968at2759"/>
<feature type="non-terminal residue" evidence="2">
    <location>
        <position position="1"/>
    </location>
</feature>
<organism evidence="2 3">
    <name type="scientific">Ostreobium quekettii</name>
    <dbReference type="NCBI Taxonomy" id="121088"/>
    <lineage>
        <taxon>Eukaryota</taxon>
        <taxon>Viridiplantae</taxon>
        <taxon>Chlorophyta</taxon>
        <taxon>core chlorophytes</taxon>
        <taxon>Ulvophyceae</taxon>
        <taxon>TCBD clade</taxon>
        <taxon>Bryopsidales</taxon>
        <taxon>Ostreobineae</taxon>
        <taxon>Ostreobiaceae</taxon>
        <taxon>Ostreobium</taxon>
    </lineage>
</organism>
<protein>
    <recommendedName>
        <fullName evidence="4">Tocopherol cyclase</fullName>
    </recommendedName>
</protein>
<comment type="caution">
    <text evidence="2">The sequence shown here is derived from an EMBL/GenBank/DDBJ whole genome shotgun (WGS) entry which is preliminary data.</text>
</comment>
<feature type="region of interest" description="Disordered" evidence="1">
    <location>
        <begin position="1"/>
        <end position="33"/>
    </location>
</feature>
<reference evidence="2" key="1">
    <citation type="submission" date="2020-12" db="EMBL/GenBank/DDBJ databases">
        <authorList>
            <person name="Iha C."/>
        </authorList>
    </citation>
    <scope>NUCLEOTIDE SEQUENCE</scope>
</reference>
<dbReference type="Proteomes" id="UP000708148">
    <property type="component" value="Unassembled WGS sequence"/>
</dbReference>
<feature type="compositionally biased region" description="Low complexity" evidence="1">
    <location>
        <begin position="1"/>
        <end position="20"/>
    </location>
</feature>
<sequence length="412" mass="44778">MSGPLAGARAAPLAGRARAAGDGRGGAISKGGLGASERSSIAARAVAGRRGAVTTPHSGYHWDGTDRRFFEGWYFKVTIPEEKDSFALIFSIEDPAGNGGTPGVGAQVMGPGDGYIVQHTKDVRRFWAERSYLALGHCFKPKSGPGGIGSPKRPVSEVTFDKTVEHGFQSTATLHQGSIIHDDSSTPGKIQPTVDSCSWCFNVHSIYGWGSSGQRQQSTAGWLAALPVFEPHWQVLMSHGLASGWFKWGDRMYNFRDAPSYYEKNWGAGFPSKWFWVQCNDFDGHPDLCLTSVGAKRKLGLQAVEEDVGMIGVHYKGEFIELVPWSGEVEWEVEPWGSWRMQARNSTAEAELIVETKPDAGTVLRAPVGDEGLAPFCRDSFFGTAHIRIWERQGGRRGSLLVDALSTTAAVE</sequence>
<gene>
    <name evidence="2" type="ORF">OSTQU699_LOCUS2323</name>
</gene>
<name>A0A8S1IRS3_9CHLO</name>
<dbReference type="InterPro" id="IPR025893">
    <property type="entry name" value="Tocopherol_cyclase"/>
</dbReference>
<accession>A0A8S1IRS3</accession>
<dbReference type="GO" id="GO:0009976">
    <property type="term" value="F:tocopherol cyclase activity"/>
    <property type="evidence" value="ECO:0007669"/>
    <property type="project" value="InterPro"/>
</dbReference>
<evidence type="ECO:0000313" key="2">
    <source>
        <dbReference type="EMBL" id="CAD7696962.1"/>
    </source>
</evidence>
<dbReference type="PANTHER" id="PTHR35309">
    <property type="match status" value="1"/>
</dbReference>
<evidence type="ECO:0000313" key="3">
    <source>
        <dbReference type="Proteomes" id="UP000708148"/>
    </source>
</evidence>
<dbReference type="EMBL" id="CAJHUC010000585">
    <property type="protein sequence ID" value="CAD7696962.1"/>
    <property type="molecule type" value="Genomic_DNA"/>
</dbReference>